<name>A0A401UB87_9BACT</name>
<dbReference type="InterPro" id="IPR019619">
    <property type="entry name" value="DUF2490"/>
</dbReference>
<gene>
    <name evidence="1" type="ORF">SanaruYs_23500</name>
</gene>
<dbReference type="RefSeq" id="WP_127122761.1">
    <property type="nucleotide sequence ID" value="NZ_BHXQ01000004.1"/>
</dbReference>
<organism evidence="1 2">
    <name type="scientific">Chryseotalea sanaruensis</name>
    <dbReference type="NCBI Taxonomy" id="2482724"/>
    <lineage>
        <taxon>Bacteria</taxon>
        <taxon>Pseudomonadati</taxon>
        <taxon>Bacteroidota</taxon>
        <taxon>Cytophagia</taxon>
        <taxon>Cytophagales</taxon>
        <taxon>Chryseotaleaceae</taxon>
        <taxon>Chryseotalea</taxon>
    </lineage>
</organism>
<keyword evidence="2" id="KW-1185">Reference proteome</keyword>
<evidence type="ECO:0000313" key="1">
    <source>
        <dbReference type="EMBL" id="GCC52114.1"/>
    </source>
</evidence>
<accession>A0A401UB87</accession>
<protein>
    <submittedName>
        <fullName evidence="1">DUF2490 domain-containing protein</fullName>
    </submittedName>
</protein>
<proteinExistence type="predicted"/>
<evidence type="ECO:0000313" key="2">
    <source>
        <dbReference type="Proteomes" id="UP000288227"/>
    </source>
</evidence>
<dbReference type="AlphaFoldDB" id="A0A401UB87"/>
<dbReference type="OrthoDB" id="1118734at2"/>
<dbReference type="EMBL" id="BHXQ01000004">
    <property type="protein sequence ID" value="GCC52114.1"/>
    <property type="molecule type" value="Genomic_DNA"/>
</dbReference>
<dbReference type="Pfam" id="PF10677">
    <property type="entry name" value="DUF2490"/>
    <property type="match status" value="1"/>
</dbReference>
<dbReference type="Proteomes" id="UP000288227">
    <property type="component" value="Unassembled WGS sequence"/>
</dbReference>
<sequence length="260" mass="30111">MKLFNSIPNRVRVHFYTICLLLISLKLFSQEKTVVDKNQVWFGYMSSVVISQRFSLWNDFHFVPESFFVARTGLTHQTKNFSITTGYGFLLLPLSTTQTQLTRREHRPWAQLLSSSSFSKSLSFVNRVRYDARFKQVVTAEELQSGYGFTNRIRFLTGLRMNIPMAGIEKNIPFVALSNEVLLNFGKEVVNNTFDQNRIQLSLGLQKKSVQYQIGYMNRFVQTGNAQYTLNHTVLFWVIHKLSLSKIVSAHHSKDLSYDD</sequence>
<reference evidence="1 2" key="1">
    <citation type="submission" date="2018-11" db="EMBL/GenBank/DDBJ databases">
        <title>Chryseotalea sanarue gen. nov., sp., nov., a member of the family Cytophagaceae, isolated from a brackish lake in Hamamatsu Japan.</title>
        <authorList>
            <person name="Maejima Y."/>
            <person name="Iino T."/>
            <person name="Muraguchi Y."/>
            <person name="Fukuda K."/>
            <person name="Ohkuma M."/>
            <person name="Moriuchi R."/>
            <person name="Dohra H."/>
            <person name="Kimbara K."/>
            <person name="Shintani M."/>
        </authorList>
    </citation>
    <scope>NUCLEOTIDE SEQUENCE [LARGE SCALE GENOMIC DNA]</scope>
    <source>
        <strain evidence="1 2">Ys</strain>
    </source>
</reference>
<comment type="caution">
    <text evidence="1">The sequence shown here is derived from an EMBL/GenBank/DDBJ whole genome shotgun (WGS) entry which is preliminary data.</text>
</comment>